<comment type="caution">
    <text evidence="3">The sequence shown here is derived from an EMBL/GenBank/DDBJ whole genome shotgun (WGS) entry which is preliminary data.</text>
</comment>
<dbReference type="EMBL" id="JBICRM010000029">
    <property type="protein sequence ID" value="MFG1708682.1"/>
    <property type="molecule type" value="Genomic_DNA"/>
</dbReference>
<feature type="domain" description="Methyltransferase type 11" evidence="2">
    <location>
        <begin position="19"/>
        <end position="73"/>
    </location>
</feature>
<evidence type="ECO:0000313" key="3">
    <source>
        <dbReference type="EMBL" id="MFG1708682.1"/>
    </source>
</evidence>
<feature type="compositionally biased region" description="Basic residues" evidence="1">
    <location>
        <begin position="72"/>
        <end position="90"/>
    </location>
</feature>
<dbReference type="RefSeq" id="WP_393172909.1">
    <property type="nucleotide sequence ID" value="NZ_JBICRM010000029.1"/>
</dbReference>
<dbReference type="GO" id="GO:0032259">
    <property type="term" value="P:methylation"/>
    <property type="evidence" value="ECO:0007669"/>
    <property type="project" value="UniProtKB-KW"/>
</dbReference>
<keyword evidence="4" id="KW-1185">Reference proteome</keyword>
<reference evidence="3 4" key="1">
    <citation type="submission" date="2024-10" db="EMBL/GenBank/DDBJ databases">
        <authorList>
            <person name="Topkara A.R."/>
            <person name="Saygin H."/>
        </authorList>
    </citation>
    <scope>NUCLEOTIDE SEQUENCE [LARGE SCALE GENOMIC DNA]</scope>
    <source>
        <strain evidence="3 4">M3C6</strain>
    </source>
</reference>
<dbReference type="Pfam" id="PF08241">
    <property type="entry name" value="Methyltransf_11"/>
    <property type="match status" value="1"/>
</dbReference>
<dbReference type="Proteomes" id="UP001603978">
    <property type="component" value="Unassembled WGS sequence"/>
</dbReference>
<proteinExistence type="predicted"/>
<keyword evidence="3" id="KW-0489">Methyltransferase</keyword>
<feature type="region of interest" description="Disordered" evidence="1">
    <location>
        <begin position="66"/>
        <end position="100"/>
    </location>
</feature>
<dbReference type="SUPFAM" id="SSF53335">
    <property type="entry name" value="S-adenosyl-L-methionine-dependent methyltransferases"/>
    <property type="match status" value="1"/>
</dbReference>
<accession>A0ABW7AR18</accession>
<evidence type="ECO:0000259" key="2">
    <source>
        <dbReference type="Pfam" id="PF08241"/>
    </source>
</evidence>
<dbReference type="InterPro" id="IPR013216">
    <property type="entry name" value="Methyltransf_11"/>
</dbReference>
<organism evidence="3 4">
    <name type="scientific">Nonomuraea marmarensis</name>
    <dbReference type="NCBI Taxonomy" id="3351344"/>
    <lineage>
        <taxon>Bacteria</taxon>
        <taxon>Bacillati</taxon>
        <taxon>Actinomycetota</taxon>
        <taxon>Actinomycetes</taxon>
        <taxon>Streptosporangiales</taxon>
        <taxon>Streptosporangiaceae</taxon>
        <taxon>Nonomuraea</taxon>
    </lineage>
</organism>
<dbReference type="InterPro" id="IPR029063">
    <property type="entry name" value="SAM-dependent_MTases_sf"/>
</dbReference>
<keyword evidence="3" id="KW-0808">Transferase</keyword>
<sequence length="100" mass="11031">MVSSAVRPPPRGDDRCRPPPLVAPRFRVGDAYDLPLEDGTVAGYRADKVFHDLPDTEKARAEARRVLVPGGHHAHRDRRGRPRQRGHHLRTGGGMGGRAD</sequence>
<evidence type="ECO:0000256" key="1">
    <source>
        <dbReference type="SAM" id="MobiDB-lite"/>
    </source>
</evidence>
<protein>
    <submittedName>
        <fullName evidence="3">Methyltransferase domain-containing protein</fullName>
    </submittedName>
</protein>
<dbReference type="GO" id="GO:0008168">
    <property type="term" value="F:methyltransferase activity"/>
    <property type="evidence" value="ECO:0007669"/>
    <property type="project" value="UniProtKB-KW"/>
</dbReference>
<feature type="region of interest" description="Disordered" evidence="1">
    <location>
        <begin position="1"/>
        <end position="21"/>
    </location>
</feature>
<evidence type="ECO:0000313" key="4">
    <source>
        <dbReference type="Proteomes" id="UP001603978"/>
    </source>
</evidence>
<name>A0ABW7AR18_9ACTN</name>
<dbReference type="Gene3D" id="3.40.50.150">
    <property type="entry name" value="Vaccinia Virus protein VP39"/>
    <property type="match status" value="1"/>
</dbReference>
<gene>
    <name evidence="3" type="ORF">ACFLIM_36345</name>
</gene>
<feature type="compositionally biased region" description="Gly residues" evidence="1">
    <location>
        <begin position="91"/>
        <end position="100"/>
    </location>
</feature>